<proteinExistence type="predicted"/>
<evidence type="ECO:0000259" key="3">
    <source>
        <dbReference type="Pfam" id="PF03713"/>
    </source>
</evidence>
<dbReference type="Pfam" id="PF03713">
    <property type="entry name" value="DUF305"/>
    <property type="match status" value="1"/>
</dbReference>
<keyword evidence="2" id="KW-0732">Signal</keyword>
<gene>
    <name evidence="4" type="ORF">AVDCRST_MAG49-2513</name>
</gene>
<dbReference type="PROSITE" id="PS51318">
    <property type="entry name" value="TAT"/>
    <property type="match status" value="1"/>
</dbReference>
<feature type="signal peptide" evidence="2">
    <location>
        <begin position="1"/>
        <end position="35"/>
    </location>
</feature>
<name>A0A6J4UTJ7_9BACT</name>
<dbReference type="EMBL" id="CADCWG010000163">
    <property type="protein sequence ID" value="CAA9560507.1"/>
    <property type="molecule type" value="Genomic_DNA"/>
</dbReference>
<dbReference type="InterPro" id="IPR006311">
    <property type="entry name" value="TAT_signal"/>
</dbReference>
<evidence type="ECO:0000313" key="4">
    <source>
        <dbReference type="EMBL" id="CAA9560507.1"/>
    </source>
</evidence>
<evidence type="ECO:0000256" key="2">
    <source>
        <dbReference type="SAM" id="SignalP"/>
    </source>
</evidence>
<accession>A0A6J4UTJ7</accession>
<dbReference type="AlphaFoldDB" id="A0A6J4UTJ7"/>
<sequence length="428" mass="44684">MHRTTRRRPILVALLLAATLAATLAGIVAATGAAADVPRLARQATPVPADPCDPTAATPTSGMDHGAMGHGTTDQGATPTAAHGSDHDAEGHGTTGHAASPTAAAGHGHDMGAMAVEFDQMYLDMMIPHHAAILAMAEAALPRLENAELRAIAQQIIDTQGPEIEELRGYRERFYGSPDPMPMDDAMMGTMGDMMPSVSVPMDEMMAQMDAATQVAALCAAADPDLAFIDLTIPHHQSAIEASRDALTMATHPEIREVAQRVIDAQEAEIAALTRIRAELTGGATPAAAADAIQALTPDEVAQIERGEGAGLALPAEANGIPGPRHALDLGSELGLTAAQTAELQAIFDAMRGEAILAGERYLAAQAALETDLRTGAIGTVELSVRVEEVSRLRGELATVHLQAHLTTRETLTPEQVATYNRLRGHTG</sequence>
<protein>
    <recommendedName>
        <fullName evidence="3">DUF305 domain-containing protein</fullName>
    </recommendedName>
</protein>
<dbReference type="GO" id="GO:0042597">
    <property type="term" value="C:periplasmic space"/>
    <property type="evidence" value="ECO:0007669"/>
    <property type="project" value="InterPro"/>
</dbReference>
<dbReference type="PANTHER" id="PTHR36933">
    <property type="entry name" value="SLL0788 PROTEIN"/>
    <property type="match status" value="1"/>
</dbReference>
<feature type="region of interest" description="Disordered" evidence="1">
    <location>
        <begin position="44"/>
        <end position="107"/>
    </location>
</feature>
<feature type="chain" id="PRO_5027030704" description="DUF305 domain-containing protein" evidence="2">
    <location>
        <begin position="36"/>
        <end position="428"/>
    </location>
</feature>
<dbReference type="InterPro" id="IPR012347">
    <property type="entry name" value="Ferritin-like"/>
</dbReference>
<reference evidence="4" key="1">
    <citation type="submission" date="2020-02" db="EMBL/GenBank/DDBJ databases">
        <authorList>
            <person name="Meier V. D."/>
        </authorList>
    </citation>
    <scope>NUCLEOTIDE SEQUENCE</scope>
    <source>
        <strain evidence="4">AVDCRST_MAG49</strain>
    </source>
</reference>
<dbReference type="Gene3D" id="1.20.120.1490">
    <property type="match status" value="1"/>
</dbReference>
<feature type="compositionally biased region" description="Low complexity" evidence="1">
    <location>
        <begin position="44"/>
        <end position="60"/>
    </location>
</feature>
<dbReference type="PANTHER" id="PTHR36933:SF1">
    <property type="entry name" value="SLL0788 PROTEIN"/>
    <property type="match status" value="1"/>
</dbReference>
<feature type="domain" description="DUF305" evidence="3">
    <location>
        <begin position="119"/>
        <end position="276"/>
    </location>
</feature>
<evidence type="ECO:0000256" key="1">
    <source>
        <dbReference type="SAM" id="MobiDB-lite"/>
    </source>
</evidence>
<dbReference type="InterPro" id="IPR005183">
    <property type="entry name" value="DUF305_CopM-like"/>
</dbReference>
<organism evidence="4">
    <name type="scientific">uncultured Thermomicrobiales bacterium</name>
    <dbReference type="NCBI Taxonomy" id="1645740"/>
    <lineage>
        <taxon>Bacteria</taxon>
        <taxon>Pseudomonadati</taxon>
        <taxon>Thermomicrobiota</taxon>
        <taxon>Thermomicrobia</taxon>
        <taxon>Thermomicrobiales</taxon>
        <taxon>environmental samples</taxon>
    </lineage>
</organism>
<dbReference type="Gene3D" id="1.20.1260.10">
    <property type="match status" value="1"/>
</dbReference>